<name>A0AAV9ES58_ACOCL</name>
<feature type="region of interest" description="Disordered" evidence="2">
    <location>
        <begin position="1"/>
        <end position="24"/>
    </location>
</feature>
<protein>
    <submittedName>
        <fullName evidence="3">Uncharacterized protein</fullName>
    </submittedName>
</protein>
<evidence type="ECO:0000313" key="3">
    <source>
        <dbReference type="EMBL" id="KAK1316566.1"/>
    </source>
</evidence>
<evidence type="ECO:0000313" key="4">
    <source>
        <dbReference type="Proteomes" id="UP001180020"/>
    </source>
</evidence>
<comment type="caution">
    <text evidence="3">The sequence shown here is derived from an EMBL/GenBank/DDBJ whole genome shotgun (WGS) entry which is preliminary data.</text>
</comment>
<dbReference type="EMBL" id="JAUJYO010000005">
    <property type="protein sequence ID" value="KAK1316566.1"/>
    <property type="molecule type" value="Genomic_DNA"/>
</dbReference>
<reference evidence="3" key="1">
    <citation type="journal article" date="2023" name="Nat. Commun.">
        <title>Diploid and tetraploid genomes of Acorus and the evolution of monocots.</title>
        <authorList>
            <person name="Ma L."/>
            <person name="Liu K.W."/>
            <person name="Li Z."/>
            <person name="Hsiao Y.Y."/>
            <person name="Qi Y."/>
            <person name="Fu T."/>
            <person name="Tang G.D."/>
            <person name="Zhang D."/>
            <person name="Sun W.H."/>
            <person name="Liu D.K."/>
            <person name="Li Y."/>
            <person name="Chen G.Z."/>
            <person name="Liu X.D."/>
            <person name="Liao X.Y."/>
            <person name="Jiang Y.T."/>
            <person name="Yu X."/>
            <person name="Hao Y."/>
            <person name="Huang J."/>
            <person name="Zhao X.W."/>
            <person name="Ke S."/>
            <person name="Chen Y.Y."/>
            <person name="Wu W.L."/>
            <person name="Hsu J.L."/>
            <person name="Lin Y.F."/>
            <person name="Huang M.D."/>
            <person name="Li C.Y."/>
            <person name="Huang L."/>
            <person name="Wang Z.W."/>
            <person name="Zhao X."/>
            <person name="Zhong W.Y."/>
            <person name="Peng D.H."/>
            <person name="Ahmad S."/>
            <person name="Lan S."/>
            <person name="Zhang J.S."/>
            <person name="Tsai W.C."/>
            <person name="Van de Peer Y."/>
            <person name="Liu Z.J."/>
        </authorList>
    </citation>
    <scope>NUCLEOTIDE SEQUENCE</scope>
    <source>
        <strain evidence="3">CP</strain>
    </source>
</reference>
<gene>
    <name evidence="3" type="ORF">QJS10_CPA05g02450</name>
</gene>
<accession>A0AAV9ES58</accession>
<dbReference type="AlphaFoldDB" id="A0AAV9ES58"/>
<evidence type="ECO:0000256" key="1">
    <source>
        <dbReference type="SAM" id="Coils"/>
    </source>
</evidence>
<feature type="compositionally biased region" description="Basic and acidic residues" evidence="2">
    <location>
        <begin position="13"/>
        <end position="24"/>
    </location>
</feature>
<keyword evidence="4" id="KW-1185">Reference proteome</keyword>
<reference evidence="3" key="2">
    <citation type="submission" date="2023-06" db="EMBL/GenBank/DDBJ databases">
        <authorList>
            <person name="Ma L."/>
            <person name="Liu K.-W."/>
            <person name="Li Z."/>
            <person name="Hsiao Y.-Y."/>
            <person name="Qi Y."/>
            <person name="Fu T."/>
            <person name="Tang G."/>
            <person name="Zhang D."/>
            <person name="Sun W.-H."/>
            <person name="Liu D.-K."/>
            <person name="Li Y."/>
            <person name="Chen G.-Z."/>
            <person name="Liu X.-D."/>
            <person name="Liao X.-Y."/>
            <person name="Jiang Y.-T."/>
            <person name="Yu X."/>
            <person name="Hao Y."/>
            <person name="Huang J."/>
            <person name="Zhao X.-W."/>
            <person name="Ke S."/>
            <person name="Chen Y.-Y."/>
            <person name="Wu W.-L."/>
            <person name="Hsu J.-L."/>
            <person name="Lin Y.-F."/>
            <person name="Huang M.-D."/>
            <person name="Li C.-Y."/>
            <person name="Huang L."/>
            <person name="Wang Z.-W."/>
            <person name="Zhao X."/>
            <person name="Zhong W.-Y."/>
            <person name="Peng D.-H."/>
            <person name="Ahmad S."/>
            <person name="Lan S."/>
            <person name="Zhang J.-S."/>
            <person name="Tsai W.-C."/>
            <person name="Van De Peer Y."/>
            <person name="Liu Z.-J."/>
        </authorList>
    </citation>
    <scope>NUCLEOTIDE SEQUENCE</scope>
    <source>
        <strain evidence="3">CP</strain>
        <tissue evidence="3">Leaves</tissue>
    </source>
</reference>
<dbReference type="Proteomes" id="UP001180020">
    <property type="component" value="Unassembled WGS sequence"/>
</dbReference>
<keyword evidence="1" id="KW-0175">Coiled coil</keyword>
<feature type="compositionally biased region" description="Pro residues" evidence="2">
    <location>
        <begin position="1"/>
        <end position="12"/>
    </location>
</feature>
<sequence>MENPPPPPPPPKQSEKRKPPTPEELVAHYESQGLDSREASLRVIRDLQSLFYRTVVSDKKRKERLISDTSRKLDNANTRLAILEMKLDSKPGFFESFAIGVASAASFRGASAAFPHVAGALGNVWEAVKSATARRAE</sequence>
<organism evidence="3 4">
    <name type="scientific">Acorus calamus</name>
    <name type="common">Sweet flag</name>
    <dbReference type="NCBI Taxonomy" id="4465"/>
    <lineage>
        <taxon>Eukaryota</taxon>
        <taxon>Viridiplantae</taxon>
        <taxon>Streptophyta</taxon>
        <taxon>Embryophyta</taxon>
        <taxon>Tracheophyta</taxon>
        <taxon>Spermatophyta</taxon>
        <taxon>Magnoliopsida</taxon>
        <taxon>Liliopsida</taxon>
        <taxon>Acoraceae</taxon>
        <taxon>Acorus</taxon>
    </lineage>
</organism>
<evidence type="ECO:0000256" key="2">
    <source>
        <dbReference type="SAM" id="MobiDB-lite"/>
    </source>
</evidence>
<proteinExistence type="predicted"/>
<feature type="coiled-coil region" evidence="1">
    <location>
        <begin position="59"/>
        <end position="86"/>
    </location>
</feature>